<dbReference type="Gene3D" id="1.10.10.10">
    <property type="entry name" value="Winged helix-like DNA-binding domain superfamily/Winged helix DNA-binding domain"/>
    <property type="match status" value="1"/>
</dbReference>
<comment type="caution">
    <text evidence="6">The sequence shown here is derived from an EMBL/GenBank/DDBJ whole genome shotgun (WGS) entry which is preliminary data.</text>
</comment>
<protein>
    <submittedName>
        <fullName evidence="6">Crp/Fnr family transcriptional regulator</fullName>
    </submittedName>
</protein>
<dbReference type="Pfam" id="PF00027">
    <property type="entry name" value="cNMP_binding"/>
    <property type="match status" value="1"/>
</dbReference>
<dbReference type="InterPro" id="IPR036390">
    <property type="entry name" value="WH_DNA-bd_sf"/>
</dbReference>
<dbReference type="Gene3D" id="2.60.120.10">
    <property type="entry name" value="Jelly Rolls"/>
    <property type="match status" value="1"/>
</dbReference>
<accession>A0ABT4J5F7</accession>
<dbReference type="Pfam" id="PF13545">
    <property type="entry name" value="HTH_Crp_2"/>
    <property type="match status" value="1"/>
</dbReference>
<keyword evidence="2" id="KW-0238">DNA-binding</keyword>
<dbReference type="EMBL" id="JAPTYD010000015">
    <property type="protein sequence ID" value="MCZ0962361.1"/>
    <property type="molecule type" value="Genomic_DNA"/>
</dbReference>
<reference evidence="6" key="1">
    <citation type="submission" date="2022-12" db="EMBL/GenBank/DDBJ databases">
        <title>Paracoccus sp. EF6 isolated from a lake water.</title>
        <authorList>
            <person name="Liu H."/>
        </authorList>
    </citation>
    <scope>NUCLEOTIDE SEQUENCE</scope>
    <source>
        <strain evidence="6">EF6</strain>
    </source>
</reference>
<evidence type="ECO:0000259" key="4">
    <source>
        <dbReference type="PROSITE" id="PS50042"/>
    </source>
</evidence>
<keyword evidence="1" id="KW-0805">Transcription regulation</keyword>
<proteinExistence type="predicted"/>
<evidence type="ECO:0000256" key="1">
    <source>
        <dbReference type="ARBA" id="ARBA00023015"/>
    </source>
</evidence>
<gene>
    <name evidence="6" type="ORF">OU682_12095</name>
</gene>
<feature type="domain" description="HTH crp-type" evidence="5">
    <location>
        <begin position="154"/>
        <end position="218"/>
    </location>
</feature>
<dbReference type="InterPro" id="IPR014710">
    <property type="entry name" value="RmlC-like_jellyroll"/>
</dbReference>
<dbReference type="InterPro" id="IPR036388">
    <property type="entry name" value="WH-like_DNA-bd_sf"/>
</dbReference>
<dbReference type="InterPro" id="IPR012318">
    <property type="entry name" value="HTH_CRP"/>
</dbReference>
<evidence type="ECO:0000259" key="5">
    <source>
        <dbReference type="PROSITE" id="PS51063"/>
    </source>
</evidence>
<evidence type="ECO:0000313" key="7">
    <source>
        <dbReference type="Proteomes" id="UP001149822"/>
    </source>
</evidence>
<dbReference type="InterPro" id="IPR000595">
    <property type="entry name" value="cNMP-bd_dom"/>
</dbReference>
<feature type="domain" description="Cyclic nucleotide-binding" evidence="4">
    <location>
        <begin position="42"/>
        <end position="123"/>
    </location>
</feature>
<dbReference type="PROSITE" id="PS50042">
    <property type="entry name" value="CNMP_BINDING_3"/>
    <property type="match status" value="1"/>
</dbReference>
<dbReference type="SUPFAM" id="SSF51206">
    <property type="entry name" value="cAMP-binding domain-like"/>
    <property type="match status" value="1"/>
</dbReference>
<sequence length="238" mass="26008">MNQFVQNQISRLGVLAQTGWLSRQPLDFQARISRLGHWREAKAGEILYLAGDDADWMVGLAEGAVEITFPLVGDEPVVIHRAEPGFWTGEASVLADQRRLISIAAATRARVFVLSAPGIRRMLEEEPRHWKPFFELSLTSSLTAVTLLAEALSLSPRARVARILLRLAQADGSVTCSKEDLGRLLGMTRSSARRALTSLTEMGAVQSGYGILSIRDRGKLERLTGEAWPGADACQLGS</sequence>
<dbReference type="PROSITE" id="PS51063">
    <property type="entry name" value="HTH_CRP_2"/>
    <property type="match status" value="1"/>
</dbReference>
<keyword evidence="7" id="KW-1185">Reference proteome</keyword>
<evidence type="ECO:0000313" key="6">
    <source>
        <dbReference type="EMBL" id="MCZ0962361.1"/>
    </source>
</evidence>
<dbReference type="RefSeq" id="WP_268942380.1">
    <property type="nucleotide sequence ID" value="NZ_JAPTYD010000015.1"/>
</dbReference>
<dbReference type="Proteomes" id="UP001149822">
    <property type="component" value="Unassembled WGS sequence"/>
</dbReference>
<organism evidence="6 7">
    <name type="scientific">Paracoccus benzoatiresistens</name>
    <dbReference type="NCBI Taxonomy" id="2997341"/>
    <lineage>
        <taxon>Bacteria</taxon>
        <taxon>Pseudomonadati</taxon>
        <taxon>Pseudomonadota</taxon>
        <taxon>Alphaproteobacteria</taxon>
        <taxon>Rhodobacterales</taxon>
        <taxon>Paracoccaceae</taxon>
        <taxon>Paracoccus</taxon>
    </lineage>
</organism>
<keyword evidence="3" id="KW-0804">Transcription</keyword>
<dbReference type="InterPro" id="IPR018490">
    <property type="entry name" value="cNMP-bd_dom_sf"/>
</dbReference>
<evidence type="ECO:0000256" key="3">
    <source>
        <dbReference type="ARBA" id="ARBA00023163"/>
    </source>
</evidence>
<evidence type="ECO:0000256" key="2">
    <source>
        <dbReference type="ARBA" id="ARBA00023125"/>
    </source>
</evidence>
<dbReference type="SMART" id="SM00100">
    <property type="entry name" value="cNMP"/>
    <property type="match status" value="1"/>
</dbReference>
<dbReference type="CDD" id="cd00038">
    <property type="entry name" value="CAP_ED"/>
    <property type="match status" value="1"/>
</dbReference>
<dbReference type="SUPFAM" id="SSF46785">
    <property type="entry name" value="Winged helix' DNA-binding domain"/>
    <property type="match status" value="1"/>
</dbReference>
<name>A0ABT4J5F7_9RHOB</name>